<sequence length="631" mass="64091">MSLSSALGNALSGLRFTSVATSLTSSNVANASNPDYAKKTITAGAVVVGGQSAGVQVASVTREYDMFVSRQLITEKSNSAYASTRADFLTMIDQLMGAPGSANALDTVVNKFSSSLQTLRTSPDNESARAGVISAGTVLAQSLNTLSTSVQSLRQSAEDQLGQATQTLNDALGQLAQVNQKLQAAGEDDGTRVALLDQRDALVNTISEYVGVTATYDKNDAVQLYAGGGFTLLSQNAPTLTFDGRQQINAGSVFSTDPNERTVGTVMAHTAGGNVDLIAAGVFKTGKIAALIELRDASLPAAQAELDQVAAGLAEAFGTSSQSTAVSLGGAGPNTGFDTSLGTGLADGNAITMSLTANGVTQKFTFKRVDDAGVTMSDAMTADPNDKVFRLTGTSAAGYASDIQAAVDAWASSVGAPAGAFSITASGSGLEVLADPAATGGAKVNAASANTTAQSLADGTAALPFFVDSTAVAGLFTGKVTASSSQVTGLASRIAVNASLSADPTKLVKMDSTTLDGDATRPNFLASALNDTSRYFLPAGKIGTTSSPYQGSILSYTRTTVSTLSNDAATAKTLAAGQAAVVTQLQARADAASAVNVDDEMATLIALQNAYGANARVMSVVKEMFDMLRQM</sequence>
<dbReference type="KEGG" id="paqt:E8L99_21170"/>
<evidence type="ECO:0000313" key="10">
    <source>
        <dbReference type="EMBL" id="QCK88088.1"/>
    </source>
</evidence>
<keyword evidence="7" id="KW-0175">Coiled coil</keyword>
<dbReference type="Pfam" id="PF06429">
    <property type="entry name" value="Flg_bbr_C"/>
    <property type="match status" value="1"/>
</dbReference>
<dbReference type="InterPro" id="IPR010930">
    <property type="entry name" value="Flg_bb/hook_C_dom"/>
</dbReference>
<evidence type="ECO:0000256" key="1">
    <source>
        <dbReference type="ARBA" id="ARBA00004365"/>
    </source>
</evidence>
<dbReference type="AlphaFoldDB" id="A0A4D7QKF3"/>
<dbReference type="GO" id="GO:0009424">
    <property type="term" value="C:bacterial-type flagellum hook"/>
    <property type="evidence" value="ECO:0007669"/>
    <property type="project" value="InterPro"/>
</dbReference>
<dbReference type="OrthoDB" id="7181295at2"/>
<feature type="coiled-coil region" evidence="7">
    <location>
        <begin position="154"/>
        <end position="188"/>
    </location>
</feature>
<evidence type="ECO:0000259" key="9">
    <source>
        <dbReference type="Pfam" id="PF22638"/>
    </source>
</evidence>
<keyword evidence="6" id="KW-0975">Bacterial flagellum</keyword>
<dbReference type="SUPFAM" id="SSF64518">
    <property type="entry name" value="Phase 1 flagellin"/>
    <property type="match status" value="1"/>
</dbReference>
<dbReference type="PANTHER" id="PTHR30033:SF1">
    <property type="entry name" value="FLAGELLAR HOOK-ASSOCIATED PROTEIN 1"/>
    <property type="match status" value="1"/>
</dbReference>
<dbReference type="GO" id="GO:0044780">
    <property type="term" value="P:bacterial-type flagellum assembly"/>
    <property type="evidence" value="ECO:0007669"/>
    <property type="project" value="InterPro"/>
</dbReference>
<dbReference type="GO" id="GO:0005198">
    <property type="term" value="F:structural molecule activity"/>
    <property type="evidence" value="ECO:0007669"/>
    <property type="project" value="InterPro"/>
</dbReference>
<dbReference type="Pfam" id="PF22638">
    <property type="entry name" value="FlgK_D1"/>
    <property type="match status" value="1"/>
</dbReference>
<evidence type="ECO:0000256" key="2">
    <source>
        <dbReference type="ARBA" id="ARBA00004613"/>
    </source>
</evidence>
<keyword evidence="5" id="KW-0964">Secreted</keyword>
<evidence type="ECO:0000256" key="6">
    <source>
        <dbReference type="ARBA" id="ARBA00023143"/>
    </source>
</evidence>
<keyword evidence="11" id="KW-1185">Reference proteome</keyword>
<comment type="similarity">
    <text evidence="3">Belongs to the flagella basal body rod proteins family.</text>
</comment>
<keyword evidence="10" id="KW-0966">Cell projection</keyword>
<evidence type="ECO:0000313" key="11">
    <source>
        <dbReference type="Proteomes" id="UP000298588"/>
    </source>
</evidence>
<keyword evidence="10" id="KW-0282">Flagellum</keyword>
<dbReference type="InterPro" id="IPR002371">
    <property type="entry name" value="FlgK"/>
</dbReference>
<feature type="domain" description="Flagellar hook-associated protein FlgK helical" evidence="9">
    <location>
        <begin position="90"/>
        <end position="321"/>
    </location>
</feature>
<dbReference type="NCBIfam" id="TIGR02492">
    <property type="entry name" value="flgK_ends"/>
    <property type="match status" value="1"/>
</dbReference>
<comment type="subcellular location">
    <subcellularLocation>
        <location evidence="1">Bacterial flagellum</location>
    </subcellularLocation>
    <subcellularLocation>
        <location evidence="2">Secreted</location>
    </subcellularLocation>
</comment>
<evidence type="ECO:0000256" key="7">
    <source>
        <dbReference type="SAM" id="Coils"/>
    </source>
</evidence>
<dbReference type="Proteomes" id="UP000298588">
    <property type="component" value="Chromosome"/>
</dbReference>
<evidence type="ECO:0000256" key="3">
    <source>
        <dbReference type="ARBA" id="ARBA00009677"/>
    </source>
</evidence>
<dbReference type="EMBL" id="CP039865">
    <property type="protein sequence ID" value="QCK88088.1"/>
    <property type="molecule type" value="Genomic_DNA"/>
</dbReference>
<evidence type="ECO:0000256" key="5">
    <source>
        <dbReference type="ARBA" id="ARBA00022525"/>
    </source>
</evidence>
<evidence type="ECO:0000256" key="4">
    <source>
        <dbReference type="ARBA" id="ARBA00016244"/>
    </source>
</evidence>
<name>A0A4D7QKF3_9HYPH</name>
<accession>A0A4D7QKF3</accession>
<feature type="domain" description="Flagellar basal-body/hook protein C-terminal" evidence="8">
    <location>
        <begin position="592"/>
        <end position="630"/>
    </location>
</feature>
<gene>
    <name evidence="10" type="primary">flgK</name>
    <name evidence="10" type="ORF">E8L99_21170</name>
</gene>
<keyword evidence="10" id="KW-0969">Cilium</keyword>
<dbReference type="RefSeq" id="WP_137101416.1">
    <property type="nucleotide sequence ID" value="NZ_CP039865.1"/>
</dbReference>
<protein>
    <recommendedName>
        <fullName evidence="4">Flagellar hook-associated protein 1</fullName>
    </recommendedName>
</protein>
<reference evidence="10 11" key="1">
    <citation type="submission" date="2019-04" db="EMBL/GenBank/DDBJ databases">
        <title>Phreatobacter aquaticus sp. nov.</title>
        <authorList>
            <person name="Choi A."/>
            <person name="Baek K."/>
        </authorList>
    </citation>
    <scope>NUCLEOTIDE SEQUENCE [LARGE SCALE GENOMIC DNA]</scope>
    <source>
        <strain evidence="10 11">NMCR1094</strain>
    </source>
</reference>
<dbReference type="PANTHER" id="PTHR30033">
    <property type="entry name" value="FLAGELLAR HOOK-ASSOCIATED PROTEIN 1"/>
    <property type="match status" value="1"/>
</dbReference>
<organism evidence="10 11">
    <name type="scientific">Phreatobacter aquaticus</name>
    <dbReference type="NCBI Taxonomy" id="2570229"/>
    <lineage>
        <taxon>Bacteria</taxon>
        <taxon>Pseudomonadati</taxon>
        <taxon>Pseudomonadota</taxon>
        <taxon>Alphaproteobacteria</taxon>
        <taxon>Hyphomicrobiales</taxon>
        <taxon>Phreatobacteraceae</taxon>
        <taxon>Phreatobacter</taxon>
    </lineage>
</organism>
<dbReference type="GO" id="GO:0005576">
    <property type="term" value="C:extracellular region"/>
    <property type="evidence" value="ECO:0007669"/>
    <property type="project" value="UniProtKB-SubCell"/>
</dbReference>
<dbReference type="InterPro" id="IPR053927">
    <property type="entry name" value="FlgK_helical"/>
</dbReference>
<evidence type="ECO:0000259" key="8">
    <source>
        <dbReference type="Pfam" id="PF06429"/>
    </source>
</evidence>
<proteinExistence type="inferred from homology"/>